<sequence length="160" mass="18723">MKSNCVLFFTFTAMLPCFSSVAAELPIKKQNLMGQWTCSFTMQGDKVYKEQWTLKDNNAFSLQGRVEYFLGEKNAHFLYDATGEWELINETIKLVYNPFEFQSKDSFSQDYISDIETVYITPAWNGTRRFQYDVEALSASRMQIGDDYDSWQCKRNKRAN</sequence>
<name>A0ABX3KN81_SALCS</name>
<dbReference type="Proteomes" id="UP000189431">
    <property type="component" value="Unassembled WGS sequence"/>
</dbReference>
<keyword evidence="3" id="KW-1185">Reference proteome</keyword>
<evidence type="ECO:0000256" key="1">
    <source>
        <dbReference type="SAM" id="SignalP"/>
    </source>
</evidence>
<feature type="signal peptide" evidence="1">
    <location>
        <begin position="1"/>
        <end position="22"/>
    </location>
</feature>
<evidence type="ECO:0008006" key="4">
    <source>
        <dbReference type="Google" id="ProtNLM"/>
    </source>
</evidence>
<accession>A0ABX3KN81</accession>
<reference evidence="3" key="1">
    <citation type="submission" date="2017-01" db="EMBL/GenBank/DDBJ databases">
        <title>Draft genome of the species Salinivibrio costicola subsp. alcaliphilus.</title>
        <authorList>
            <person name="Lopez-Hermoso C."/>
            <person name="De La Haba R."/>
            <person name="Sanchez-Porro C."/>
            <person name="Ventosa A."/>
        </authorList>
    </citation>
    <scope>NUCLEOTIDE SEQUENCE [LARGE SCALE GENOMIC DNA]</scope>
    <source>
        <strain evidence="3">CBH448</strain>
    </source>
</reference>
<feature type="chain" id="PRO_5047466023" description="DUF1579 domain-containing protein" evidence="1">
    <location>
        <begin position="23"/>
        <end position="160"/>
    </location>
</feature>
<evidence type="ECO:0000313" key="3">
    <source>
        <dbReference type="Proteomes" id="UP000189431"/>
    </source>
</evidence>
<proteinExistence type="predicted"/>
<protein>
    <recommendedName>
        <fullName evidence="4">DUF1579 domain-containing protein</fullName>
    </recommendedName>
</protein>
<evidence type="ECO:0000313" key="2">
    <source>
        <dbReference type="EMBL" id="OOF33016.1"/>
    </source>
</evidence>
<gene>
    <name evidence="2" type="ORF">BZJ21_12940</name>
</gene>
<dbReference type="EMBL" id="MUFR01000043">
    <property type="protein sequence ID" value="OOF33016.1"/>
    <property type="molecule type" value="Genomic_DNA"/>
</dbReference>
<organism evidence="2 3">
    <name type="scientific">Salinivibrio costicola subsp. alcaliphilus</name>
    <dbReference type="NCBI Taxonomy" id="272773"/>
    <lineage>
        <taxon>Bacteria</taxon>
        <taxon>Pseudomonadati</taxon>
        <taxon>Pseudomonadota</taxon>
        <taxon>Gammaproteobacteria</taxon>
        <taxon>Vibrionales</taxon>
        <taxon>Vibrionaceae</taxon>
        <taxon>Salinivibrio</taxon>
    </lineage>
</organism>
<keyword evidence="1" id="KW-0732">Signal</keyword>
<comment type="caution">
    <text evidence="2">The sequence shown here is derived from an EMBL/GenBank/DDBJ whole genome shotgun (WGS) entry which is preliminary data.</text>
</comment>